<sequence>MAKKEQSSCAKFDVGGQAVMEGVMMRSPERTAVAVRQENGRIVARVKPNRQLAKKYKVLGWPIIRGVVNFIMMMVLGIQTLTESAEMAGMEAEEPSEFEKKLASKFGKRAEDVMMGVAVVLALALSIGLFFVLPTLVESWIKHVMTGGSAEVLLSNGQKLLLNLIGGVIRIAMFIGYILLVRNVKEIRRTFMYHGAEHKSVHCFESGEPLTVENVQKHSRLHPRCGTSFIVIVFLVSIIVYIFLGSNDGGPLMRVASRLLLLPLVAGVSYEVLRGLAHAGDSAIVRALKWPGMMLQKLTTAQPDDDMCQVAIEALKCALNTEDCIKEQYVLNSERDKSGALKPGDEPGAARG</sequence>
<comment type="caution">
    <text evidence="2">The sequence shown here is derived from an EMBL/GenBank/DDBJ whole genome shotgun (WGS) entry which is preliminary data.</text>
</comment>
<organism evidence="2 3">
    <name type="scientific">Candidatus Fimadaptatus faecigallinarum</name>
    <dbReference type="NCBI Taxonomy" id="2840814"/>
    <lineage>
        <taxon>Bacteria</taxon>
        <taxon>Bacillati</taxon>
        <taxon>Bacillota</taxon>
        <taxon>Clostridia</taxon>
        <taxon>Eubacteriales</taxon>
        <taxon>Candidatus Fimadaptatus</taxon>
    </lineage>
</organism>
<reference evidence="2" key="1">
    <citation type="submission" date="2020-10" db="EMBL/GenBank/DDBJ databases">
        <authorList>
            <person name="Gilroy R."/>
        </authorList>
    </citation>
    <scope>NUCLEOTIDE SEQUENCE</scope>
    <source>
        <strain evidence="2">ChiSxjej2B14-8506</strain>
    </source>
</reference>
<keyword evidence="1" id="KW-0812">Transmembrane</keyword>
<feature type="transmembrane region" description="Helical" evidence="1">
    <location>
        <begin position="160"/>
        <end position="180"/>
    </location>
</feature>
<evidence type="ECO:0000256" key="1">
    <source>
        <dbReference type="SAM" id="Phobius"/>
    </source>
</evidence>
<accession>A0A9D1LPS2</accession>
<evidence type="ECO:0000313" key="2">
    <source>
        <dbReference type="EMBL" id="HIU45746.1"/>
    </source>
</evidence>
<keyword evidence="1" id="KW-0472">Membrane</keyword>
<evidence type="ECO:0000313" key="3">
    <source>
        <dbReference type="Proteomes" id="UP000824123"/>
    </source>
</evidence>
<feature type="transmembrane region" description="Helical" evidence="1">
    <location>
        <begin position="256"/>
        <end position="273"/>
    </location>
</feature>
<name>A0A9D1LPS2_9FIRM</name>
<dbReference type="PANTHER" id="PTHR42867:SF1">
    <property type="entry name" value="MEMBRANE PROTEIN-RELATED"/>
    <property type="match status" value="1"/>
</dbReference>
<dbReference type="PANTHER" id="PTHR42867">
    <property type="entry name" value="MEMBRANE PROTEIN-RELATED"/>
    <property type="match status" value="1"/>
</dbReference>
<feature type="transmembrane region" description="Helical" evidence="1">
    <location>
        <begin position="225"/>
        <end position="244"/>
    </location>
</feature>
<keyword evidence="1" id="KW-1133">Transmembrane helix</keyword>
<protein>
    <submittedName>
        <fullName evidence="2">DUF1385 domain-containing protein</fullName>
    </submittedName>
</protein>
<dbReference type="AlphaFoldDB" id="A0A9D1LPS2"/>
<reference evidence="2" key="2">
    <citation type="journal article" date="2021" name="PeerJ">
        <title>Extensive microbial diversity within the chicken gut microbiome revealed by metagenomics and culture.</title>
        <authorList>
            <person name="Gilroy R."/>
            <person name="Ravi A."/>
            <person name="Getino M."/>
            <person name="Pursley I."/>
            <person name="Horton D.L."/>
            <person name="Alikhan N.F."/>
            <person name="Baker D."/>
            <person name="Gharbi K."/>
            <person name="Hall N."/>
            <person name="Watson M."/>
            <person name="Adriaenssens E.M."/>
            <person name="Foster-Nyarko E."/>
            <person name="Jarju S."/>
            <person name="Secka A."/>
            <person name="Antonio M."/>
            <person name="Oren A."/>
            <person name="Chaudhuri R.R."/>
            <person name="La Ragione R."/>
            <person name="Hildebrand F."/>
            <person name="Pallen M.J."/>
        </authorList>
    </citation>
    <scope>NUCLEOTIDE SEQUENCE</scope>
    <source>
        <strain evidence="2">ChiSxjej2B14-8506</strain>
    </source>
</reference>
<feature type="transmembrane region" description="Helical" evidence="1">
    <location>
        <begin position="113"/>
        <end position="133"/>
    </location>
</feature>
<dbReference type="InterPro" id="IPR010787">
    <property type="entry name" value="DUF1385"/>
</dbReference>
<dbReference type="Pfam" id="PF07136">
    <property type="entry name" value="DUF1385"/>
    <property type="match status" value="1"/>
</dbReference>
<proteinExistence type="predicted"/>
<gene>
    <name evidence="2" type="ORF">IAC59_00630</name>
</gene>
<dbReference type="EMBL" id="DVNK01000005">
    <property type="protein sequence ID" value="HIU45746.1"/>
    <property type="molecule type" value="Genomic_DNA"/>
</dbReference>
<dbReference type="Proteomes" id="UP000824123">
    <property type="component" value="Unassembled WGS sequence"/>
</dbReference>